<protein>
    <submittedName>
        <fullName evidence="1">Uncharacterized protein</fullName>
    </submittedName>
</protein>
<name>A0A1F6AS71_9BACT</name>
<gene>
    <name evidence="1" type="ORF">A3A64_03490</name>
</gene>
<reference evidence="1 2" key="1">
    <citation type="journal article" date="2016" name="Nat. Commun.">
        <title>Thousands of microbial genomes shed light on interconnected biogeochemical processes in an aquifer system.</title>
        <authorList>
            <person name="Anantharaman K."/>
            <person name="Brown C.T."/>
            <person name="Hug L.A."/>
            <person name="Sharon I."/>
            <person name="Castelle C.J."/>
            <person name="Probst A.J."/>
            <person name="Thomas B.C."/>
            <person name="Singh A."/>
            <person name="Wilkins M.J."/>
            <person name="Karaoz U."/>
            <person name="Brodie E.L."/>
            <person name="Williams K.H."/>
            <person name="Hubbard S.S."/>
            <person name="Banfield J.F."/>
        </authorList>
    </citation>
    <scope>NUCLEOTIDE SEQUENCE [LARGE SCALE GENOMIC DNA]</scope>
</reference>
<sequence>MGNSSYSLISETIETGSVYYYEEKELSSSEPHYFIVLNINPRSEGTLILACVSSKVKKRKRIAKSLGFPGRTLVVVSPSEYPIFDTESVIDCNRTFERTIQSLADKLEKKQLKICKILMPKEIVQKLISGTLASNQTSEGVRKILLGI</sequence>
<dbReference type="AlphaFoldDB" id="A0A1F6AS71"/>
<evidence type="ECO:0000313" key="2">
    <source>
        <dbReference type="Proteomes" id="UP000178305"/>
    </source>
</evidence>
<dbReference type="EMBL" id="MFJY01000045">
    <property type="protein sequence ID" value="OGG27511.1"/>
    <property type="molecule type" value="Genomic_DNA"/>
</dbReference>
<dbReference type="Proteomes" id="UP000178305">
    <property type="component" value="Unassembled WGS sequence"/>
</dbReference>
<comment type="caution">
    <text evidence="1">The sequence shown here is derived from an EMBL/GenBank/DDBJ whole genome shotgun (WGS) entry which is preliminary data.</text>
</comment>
<organism evidence="1 2">
    <name type="scientific">Candidatus Gottesmanbacteria bacterium RIFCSPLOWO2_01_FULL_48_11</name>
    <dbReference type="NCBI Taxonomy" id="1798395"/>
    <lineage>
        <taxon>Bacteria</taxon>
        <taxon>Candidatus Gottesmaniibacteriota</taxon>
    </lineage>
</organism>
<accession>A0A1F6AS71</accession>
<proteinExistence type="predicted"/>
<evidence type="ECO:0000313" key="1">
    <source>
        <dbReference type="EMBL" id="OGG27511.1"/>
    </source>
</evidence>